<evidence type="ECO:0000313" key="5">
    <source>
        <dbReference type="EMBL" id="CAK9319959.1"/>
    </source>
</evidence>
<dbReference type="EMBL" id="OZ021738">
    <property type="protein sequence ID" value="CAK9319959.1"/>
    <property type="molecule type" value="Genomic_DNA"/>
</dbReference>
<dbReference type="SUPFAM" id="SSF54654">
    <property type="entry name" value="CI-2 family of serine protease inhibitors"/>
    <property type="match status" value="1"/>
</dbReference>
<evidence type="ECO:0000256" key="2">
    <source>
        <dbReference type="ARBA" id="ARBA00022690"/>
    </source>
</evidence>
<sequence>MAEDYQKLNKAPQQQQQLEPGESAMANTSKFDDNSMRDLVRSITIHKELKVGASLVGLTVEEATKKINEEVGEEVKIEVIPMGFRSCIRRCKPDRVKLKLDSSGRVVSKPYIG</sequence>
<organism evidence="5 6">
    <name type="scientific">Citrullus colocynthis</name>
    <name type="common">colocynth</name>
    <dbReference type="NCBI Taxonomy" id="252529"/>
    <lineage>
        <taxon>Eukaryota</taxon>
        <taxon>Viridiplantae</taxon>
        <taxon>Streptophyta</taxon>
        <taxon>Embryophyta</taxon>
        <taxon>Tracheophyta</taxon>
        <taxon>Spermatophyta</taxon>
        <taxon>Magnoliopsida</taxon>
        <taxon>eudicotyledons</taxon>
        <taxon>Gunneridae</taxon>
        <taxon>Pentapetalae</taxon>
        <taxon>rosids</taxon>
        <taxon>fabids</taxon>
        <taxon>Cucurbitales</taxon>
        <taxon>Cucurbitaceae</taxon>
        <taxon>Benincaseae</taxon>
        <taxon>Citrullus</taxon>
    </lineage>
</organism>
<gene>
    <name evidence="5" type="ORF">CITCOLO1_LOCUS11996</name>
</gene>
<dbReference type="Pfam" id="PF00280">
    <property type="entry name" value="potato_inhibit"/>
    <property type="match status" value="1"/>
</dbReference>
<dbReference type="Gene3D" id="3.30.10.10">
    <property type="entry name" value="Trypsin Inhibitor V, subunit A"/>
    <property type="match status" value="1"/>
</dbReference>
<keyword evidence="2" id="KW-0646">Protease inhibitor</keyword>
<evidence type="ECO:0000256" key="4">
    <source>
        <dbReference type="SAM" id="MobiDB-lite"/>
    </source>
</evidence>
<protein>
    <submittedName>
        <fullName evidence="5">Uncharacterized protein</fullName>
    </submittedName>
</protein>
<evidence type="ECO:0000256" key="3">
    <source>
        <dbReference type="ARBA" id="ARBA00022900"/>
    </source>
</evidence>
<dbReference type="InterPro" id="IPR000864">
    <property type="entry name" value="Prot_inh_pot1"/>
</dbReference>
<evidence type="ECO:0000256" key="1">
    <source>
        <dbReference type="ARBA" id="ARBA00008210"/>
    </source>
</evidence>
<keyword evidence="6" id="KW-1185">Reference proteome</keyword>
<evidence type="ECO:0000313" key="6">
    <source>
        <dbReference type="Proteomes" id="UP001642487"/>
    </source>
</evidence>
<accession>A0ABP0YHW0</accession>
<reference evidence="5 6" key="1">
    <citation type="submission" date="2024-03" db="EMBL/GenBank/DDBJ databases">
        <authorList>
            <person name="Gkanogiannis A."/>
            <person name="Becerra Lopez-Lavalle L."/>
        </authorList>
    </citation>
    <scope>NUCLEOTIDE SEQUENCE [LARGE SCALE GENOMIC DNA]</scope>
</reference>
<keyword evidence="3" id="KW-0722">Serine protease inhibitor</keyword>
<name>A0ABP0YHW0_9ROSI</name>
<comment type="similarity">
    <text evidence="1">Belongs to the protease inhibitor I13 (potato type I serine protease inhibitor) family.</text>
</comment>
<proteinExistence type="inferred from homology"/>
<dbReference type="Proteomes" id="UP001642487">
    <property type="component" value="Chromosome 4"/>
</dbReference>
<feature type="region of interest" description="Disordered" evidence="4">
    <location>
        <begin position="1"/>
        <end position="33"/>
    </location>
</feature>
<dbReference type="InterPro" id="IPR036354">
    <property type="entry name" value="Prot_inh_pot1_sf"/>
</dbReference>